<evidence type="ECO:0000259" key="10">
    <source>
        <dbReference type="Pfam" id="PF13847"/>
    </source>
</evidence>
<dbReference type="InterPro" id="IPR025714">
    <property type="entry name" value="Methyltranfer_dom"/>
</dbReference>
<dbReference type="Proteomes" id="UP000295371">
    <property type="component" value="Unassembled WGS sequence"/>
</dbReference>
<comment type="catalytic activity">
    <reaction evidence="8">
        <text>arsenic triglutathione + 3 [thioredoxin]-dithiol + 3 S-adenosyl-L-methionine = trimethylarsine + 3 [thioredoxin]-disulfide + 3 glutathione + 3 S-adenosyl-L-homocysteine + 3 H(+)</text>
        <dbReference type="Rhea" id="RHEA:69432"/>
        <dbReference type="Rhea" id="RHEA-COMP:10698"/>
        <dbReference type="Rhea" id="RHEA-COMP:10700"/>
        <dbReference type="ChEBI" id="CHEBI:15378"/>
        <dbReference type="ChEBI" id="CHEBI:27130"/>
        <dbReference type="ChEBI" id="CHEBI:29950"/>
        <dbReference type="ChEBI" id="CHEBI:50058"/>
        <dbReference type="ChEBI" id="CHEBI:57856"/>
        <dbReference type="ChEBI" id="CHEBI:57925"/>
        <dbReference type="ChEBI" id="CHEBI:59789"/>
        <dbReference type="ChEBI" id="CHEBI:183640"/>
        <dbReference type="EC" id="2.1.1.137"/>
    </reaction>
</comment>
<comment type="similarity">
    <text evidence="3">Belongs to the methyltransferase superfamily. Arsenite methyltransferase family.</text>
</comment>
<evidence type="ECO:0000256" key="1">
    <source>
        <dbReference type="ARBA" id="ARBA00022679"/>
    </source>
</evidence>
<comment type="catalytic activity">
    <reaction evidence="7">
        <text>arsenic triglutathione + 2 [thioredoxin]-dithiol + 2 S-adenosyl-L-methionine + H2O = dimethylarsinous acid + 2 [thioredoxin]-disulfide + 3 glutathione + 2 S-adenosyl-L-homocysteine + 2 H(+)</text>
        <dbReference type="Rhea" id="RHEA:69464"/>
        <dbReference type="Rhea" id="RHEA-COMP:10698"/>
        <dbReference type="Rhea" id="RHEA-COMP:10700"/>
        <dbReference type="ChEBI" id="CHEBI:15377"/>
        <dbReference type="ChEBI" id="CHEBI:15378"/>
        <dbReference type="ChEBI" id="CHEBI:23808"/>
        <dbReference type="ChEBI" id="CHEBI:29950"/>
        <dbReference type="ChEBI" id="CHEBI:50058"/>
        <dbReference type="ChEBI" id="CHEBI:57856"/>
        <dbReference type="ChEBI" id="CHEBI:57925"/>
        <dbReference type="ChEBI" id="CHEBI:59789"/>
        <dbReference type="ChEBI" id="CHEBI:183640"/>
        <dbReference type="EC" id="2.1.1.137"/>
    </reaction>
</comment>
<evidence type="ECO:0000256" key="3">
    <source>
        <dbReference type="ARBA" id="ARBA00034487"/>
    </source>
</evidence>
<evidence type="ECO:0000256" key="5">
    <source>
        <dbReference type="ARBA" id="ARBA00034545"/>
    </source>
</evidence>
<feature type="compositionally biased region" description="Low complexity" evidence="9">
    <location>
        <begin position="8"/>
        <end position="25"/>
    </location>
</feature>
<evidence type="ECO:0000256" key="7">
    <source>
        <dbReference type="ARBA" id="ARBA00047943"/>
    </source>
</evidence>
<dbReference type="PANTHER" id="PTHR43675:SF8">
    <property type="entry name" value="ARSENITE METHYLTRANSFERASE"/>
    <property type="match status" value="1"/>
</dbReference>
<comment type="caution">
    <text evidence="11">The sequence shown here is derived from an EMBL/GenBank/DDBJ whole genome shotgun (WGS) entry which is preliminary data.</text>
</comment>
<feature type="domain" description="Methyltransferase" evidence="10">
    <location>
        <begin position="137"/>
        <end position="283"/>
    </location>
</feature>
<accession>A0A4R7JCI6</accession>
<dbReference type="EC" id="2.1.1.137" evidence="4"/>
<evidence type="ECO:0000313" key="11">
    <source>
        <dbReference type="EMBL" id="TDT34427.1"/>
    </source>
</evidence>
<dbReference type="InterPro" id="IPR029063">
    <property type="entry name" value="SAM-dependent_MTases_sf"/>
</dbReference>
<dbReference type="GO" id="GO:0032259">
    <property type="term" value="P:methylation"/>
    <property type="evidence" value="ECO:0007669"/>
    <property type="project" value="UniProtKB-KW"/>
</dbReference>
<evidence type="ECO:0000256" key="2">
    <source>
        <dbReference type="ARBA" id="ARBA00022691"/>
    </source>
</evidence>
<dbReference type="CDD" id="cd02440">
    <property type="entry name" value="AdoMet_MTases"/>
    <property type="match status" value="1"/>
</dbReference>
<dbReference type="RefSeq" id="WP_208292838.1">
    <property type="nucleotide sequence ID" value="NZ_CP171129.1"/>
</dbReference>
<protein>
    <recommendedName>
        <fullName evidence="5">Arsenite methyltransferase</fullName>
        <ecNumber evidence="4">2.1.1.137</ecNumber>
    </recommendedName>
</protein>
<name>A0A4R7JCI6_9ACTN</name>
<dbReference type="PANTHER" id="PTHR43675">
    <property type="entry name" value="ARSENITE METHYLTRANSFERASE"/>
    <property type="match status" value="1"/>
</dbReference>
<evidence type="ECO:0000256" key="8">
    <source>
        <dbReference type="ARBA" id="ARBA00048428"/>
    </source>
</evidence>
<feature type="compositionally biased region" description="Basic and acidic residues" evidence="9">
    <location>
        <begin position="26"/>
        <end position="38"/>
    </location>
</feature>
<keyword evidence="11" id="KW-0489">Methyltransferase</keyword>
<keyword evidence="1 11" id="KW-0808">Transferase</keyword>
<evidence type="ECO:0000256" key="9">
    <source>
        <dbReference type="SAM" id="MobiDB-lite"/>
    </source>
</evidence>
<sequence>MPEPTPTGTPEVETTPAGTPEVETTPAEHPRDIREQVRQRYAIAAGRPIRQPAGCCEPRTRPEKPDVIDTGTSTDTEPTADADADAHSATSAGIVTDGSDAMAFGSALYAGLDLAGAETAVEASLGCGLPTEVADLHPGETVLDLGSGAGGDVLIAAARVGPGGRVIGVDMTSEMLDLARANAAAAGVCNVSFVCGYLEDLPLPDGSVDVVISNCVINLAADKSSVLTEAARVTRSGGRFAVSDVIADDDLDQATRADLAAWTGCIAGALTEDDYRRHLSDAGWSSIEIRYTHPVHTHARAAIIRAVRR</sequence>
<comment type="catalytic activity">
    <reaction evidence="6">
        <text>arsenic triglutathione + [thioredoxin]-dithiol + S-adenosyl-L-methionine + 2 H2O = methylarsonous acid + [thioredoxin]-disulfide + 3 glutathione + S-adenosyl-L-homocysteine + H(+)</text>
        <dbReference type="Rhea" id="RHEA:69460"/>
        <dbReference type="Rhea" id="RHEA-COMP:10698"/>
        <dbReference type="Rhea" id="RHEA-COMP:10700"/>
        <dbReference type="ChEBI" id="CHEBI:15377"/>
        <dbReference type="ChEBI" id="CHEBI:15378"/>
        <dbReference type="ChEBI" id="CHEBI:17826"/>
        <dbReference type="ChEBI" id="CHEBI:29950"/>
        <dbReference type="ChEBI" id="CHEBI:50058"/>
        <dbReference type="ChEBI" id="CHEBI:57856"/>
        <dbReference type="ChEBI" id="CHEBI:57925"/>
        <dbReference type="ChEBI" id="CHEBI:59789"/>
        <dbReference type="ChEBI" id="CHEBI:183640"/>
        <dbReference type="EC" id="2.1.1.137"/>
    </reaction>
</comment>
<feature type="compositionally biased region" description="Basic and acidic residues" evidence="9">
    <location>
        <begin position="58"/>
        <end position="67"/>
    </location>
</feature>
<reference evidence="11 12" key="1">
    <citation type="submission" date="2019-03" db="EMBL/GenBank/DDBJ databases">
        <title>Genomic Encyclopedia of Archaeal and Bacterial Type Strains, Phase II (KMG-II): from individual species to whole genera.</title>
        <authorList>
            <person name="Goeker M."/>
        </authorList>
    </citation>
    <scope>NUCLEOTIDE SEQUENCE [LARGE SCALE GENOMIC DNA]</scope>
    <source>
        <strain evidence="11 12">DSM 24323</strain>
    </source>
</reference>
<gene>
    <name evidence="11" type="ORF">CLV29_2093</name>
</gene>
<evidence type="ECO:0000313" key="12">
    <source>
        <dbReference type="Proteomes" id="UP000295371"/>
    </source>
</evidence>
<dbReference type="Gene3D" id="3.40.50.150">
    <property type="entry name" value="Vaccinia Virus protein VP39"/>
    <property type="match status" value="1"/>
</dbReference>
<dbReference type="InterPro" id="IPR026669">
    <property type="entry name" value="Arsenite_MeTrfase-like"/>
</dbReference>
<dbReference type="AlphaFoldDB" id="A0A4R7JCI6"/>
<dbReference type="SUPFAM" id="SSF53335">
    <property type="entry name" value="S-adenosyl-L-methionine-dependent methyltransferases"/>
    <property type="match status" value="1"/>
</dbReference>
<dbReference type="EMBL" id="SOAW01000001">
    <property type="protein sequence ID" value="TDT34427.1"/>
    <property type="molecule type" value="Genomic_DNA"/>
</dbReference>
<feature type="region of interest" description="Disordered" evidence="9">
    <location>
        <begin position="1"/>
        <end position="86"/>
    </location>
</feature>
<dbReference type="Pfam" id="PF13847">
    <property type="entry name" value="Methyltransf_31"/>
    <property type="match status" value="1"/>
</dbReference>
<organism evidence="11 12">
    <name type="scientific">Naumannella halotolerans</name>
    <dbReference type="NCBI Taxonomy" id="993414"/>
    <lineage>
        <taxon>Bacteria</taxon>
        <taxon>Bacillati</taxon>
        <taxon>Actinomycetota</taxon>
        <taxon>Actinomycetes</taxon>
        <taxon>Propionibacteriales</taxon>
        <taxon>Propionibacteriaceae</taxon>
        <taxon>Naumannella</taxon>
    </lineage>
</organism>
<evidence type="ECO:0000256" key="4">
    <source>
        <dbReference type="ARBA" id="ARBA00034521"/>
    </source>
</evidence>
<dbReference type="GO" id="GO:0030791">
    <property type="term" value="F:arsenite methyltransferase activity"/>
    <property type="evidence" value="ECO:0007669"/>
    <property type="project" value="UniProtKB-EC"/>
</dbReference>
<keyword evidence="12" id="KW-1185">Reference proteome</keyword>
<keyword evidence="2" id="KW-0949">S-adenosyl-L-methionine</keyword>
<proteinExistence type="inferred from homology"/>
<evidence type="ECO:0000256" key="6">
    <source>
        <dbReference type="ARBA" id="ARBA00047941"/>
    </source>
</evidence>